<evidence type="ECO:0000256" key="1">
    <source>
        <dbReference type="ARBA" id="ARBA00004370"/>
    </source>
</evidence>
<keyword evidence="2" id="KW-0812">Transmembrane</keyword>
<protein>
    <submittedName>
        <fullName evidence="8">ANF_receptor domain-containing protein</fullName>
    </submittedName>
</protein>
<reference evidence="6 7" key="2">
    <citation type="submission" date="2018-11" db="EMBL/GenBank/DDBJ databases">
        <authorList>
            <consortium name="Pathogen Informatics"/>
        </authorList>
    </citation>
    <scope>NUCLEOTIDE SEQUENCE [LARGE SCALE GENOMIC DNA]</scope>
</reference>
<reference evidence="8" key="1">
    <citation type="submission" date="2017-02" db="UniProtKB">
        <authorList>
            <consortium name="WormBaseParasite"/>
        </authorList>
    </citation>
    <scope>IDENTIFICATION</scope>
</reference>
<keyword evidence="4" id="KW-0472">Membrane</keyword>
<sequence>VVTSKIAGSSEFLQKVYDLIEETDERAFSGHRLRIVHHEEINDDQGTEHIEERLNALKKSEARIILLYSTFNAARKIFQVANGLGLLSSKYLWIGTQSVKGSMSSATSPIQPGMLSINFHTLSNAMFPPTDDVLPLIIGLAPKVRSSFTKLMGI</sequence>
<organism evidence="8">
    <name type="scientific">Anisakis simplex</name>
    <name type="common">Herring worm</name>
    <dbReference type="NCBI Taxonomy" id="6269"/>
    <lineage>
        <taxon>Eukaryota</taxon>
        <taxon>Metazoa</taxon>
        <taxon>Ecdysozoa</taxon>
        <taxon>Nematoda</taxon>
        <taxon>Chromadorea</taxon>
        <taxon>Rhabditida</taxon>
        <taxon>Spirurina</taxon>
        <taxon>Ascaridomorpha</taxon>
        <taxon>Ascaridoidea</taxon>
        <taxon>Anisakidae</taxon>
        <taxon>Anisakis</taxon>
        <taxon>Anisakis simplex complex</taxon>
    </lineage>
</organism>
<gene>
    <name evidence="6" type="ORF">ASIM_LOCUS3424</name>
</gene>
<dbReference type="Pfam" id="PF01094">
    <property type="entry name" value="ANF_receptor"/>
    <property type="match status" value="1"/>
</dbReference>
<dbReference type="Gene3D" id="3.40.50.2300">
    <property type="match status" value="1"/>
</dbReference>
<keyword evidence="3" id="KW-1133">Transmembrane helix</keyword>
<dbReference type="SUPFAM" id="SSF53822">
    <property type="entry name" value="Periplasmic binding protein-like I"/>
    <property type="match status" value="1"/>
</dbReference>
<accession>A0A0M3J7P0</accession>
<evidence type="ECO:0000313" key="7">
    <source>
        <dbReference type="Proteomes" id="UP000267096"/>
    </source>
</evidence>
<dbReference type="EMBL" id="UYRR01005299">
    <property type="protein sequence ID" value="VDK21689.1"/>
    <property type="molecule type" value="Genomic_DNA"/>
</dbReference>
<dbReference type="OrthoDB" id="5984008at2759"/>
<evidence type="ECO:0000259" key="5">
    <source>
        <dbReference type="Pfam" id="PF01094"/>
    </source>
</evidence>
<comment type="subcellular location">
    <subcellularLocation>
        <location evidence="1">Membrane</location>
    </subcellularLocation>
</comment>
<evidence type="ECO:0000313" key="6">
    <source>
        <dbReference type="EMBL" id="VDK21689.1"/>
    </source>
</evidence>
<evidence type="ECO:0000313" key="8">
    <source>
        <dbReference type="WBParaSite" id="ASIM_0000358801-mRNA-1"/>
    </source>
</evidence>
<dbReference type="InterPro" id="IPR028082">
    <property type="entry name" value="Peripla_BP_I"/>
</dbReference>
<dbReference type="AlphaFoldDB" id="A0A0M3J7P0"/>
<proteinExistence type="predicted"/>
<dbReference type="Proteomes" id="UP000267096">
    <property type="component" value="Unassembled WGS sequence"/>
</dbReference>
<keyword evidence="7" id="KW-1185">Reference proteome</keyword>
<evidence type="ECO:0000256" key="2">
    <source>
        <dbReference type="ARBA" id="ARBA00022692"/>
    </source>
</evidence>
<dbReference type="InterPro" id="IPR001828">
    <property type="entry name" value="ANF_lig-bd_rcpt"/>
</dbReference>
<feature type="domain" description="Receptor ligand binding region" evidence="5">
    <location>
        <begin position="21"/>
        <end position="124"/>
    </location>
</feature>
<dbReference type="GO" id="GO:0016020">
    <property type="term" value="C:membrane"/>
    <property type="evidence" value="ECO:0007669"/>
    <property type="project" value="UniProtKB-SubCell"/>
</dbReference>
<evidence type="ECO:0000256" key="4">
    <source>
        <dbReference type="ARBA" id="ARBA00023136"/>
    </source>
</evidence>
<dbReference type="WBParaSite" id="ASIM_0000358801-mRNA-1">
    <property type="protein sequence ID" value="ASIM_0000358801-mRNA-1"/>
    <property type="gene ID" value="ASIM_0000358801"/>
</dbReference>
<evidence type="ECO:0000256" key="3">
    <source>
        <dbReference type="ARBA" id="ARBA00022989"/>
    </source>
</evidence>
<name>A0A0M3J7P0_ANISI</name>